<protein>
    <submittedName>
        <fullName evidence="2">Uncharacterized protein</fullName>
    </submittedName>
</protein>
<sequence length="311" mass="32766">MNIHKKLGTALIAVSMVMLGASVSANAAEVFKPFTFTYNAEGDMAQAVAEAKAKVTAAGFEVVGEYAPYAGATIIAVTSGDLKKAAASTEFGGYAAAQRVTVTEVGGKMQVSYTNPAYYGAAYRIDGAEGKASLVAAQNALSQALGAGQMFGTGDKQLTEADLQKYHYMIGMEYFDDPSDLMEYDSQKEAIAAVEAGLASGKGGATKVYRIDIPGKEETVFGVALTDAGCSGDEYIMSRIDKDDLRSTGHLPYEILVSDGNVYALYARFRIAISWPHLPMIQNATGATFFNIMCAPNAIEEALIQAAGGEV</sequence>
<feature type="chain" id="PRO_5009584450" evidence="1">
    <location>
        <begin position="28"/>
        <end position="311"/>
    </location>
</feature>
<evidence type="ECO:0000313" key="2">
    <source>
        <dbReference type="EMBL" id="OHA85425.1"/>
    </source>
</evidence>
<reference evidence="2 3" key="1">
    <citation type="journal article" date="2016" name="Nat. Commun.">
        <title>Thousands of microbial genomes shed light on interconnected biogeochemical processes in an aquifer system.</title>
        <authorList>
            <person name="Anantharaman K."/>
            <person name="Brown C.T."/>
            <person name="Hug L.A."/>
            <person name="Sharon I."/>
            <person name="Castelle C.J."/>
            <person name="Probst A.J."/>
            <person name="Thomas B.C."/>
            <person name="Singh A."/>
            <person name="Wilkins M.J."/>
            <person name="Karaoz U."/>
            <person name="Brodie E.L."/>
            <person name="Williams K.H."/>
            <person name="Hubbard S.S."/>
            <person name="Banfield J.F."/>
        </authorList>
    </citation>
    <scope>NUCLEOTIDE SEQUENCE [LARGE SCALE GENOMIC DNA]</scope>
</reference>
<dbReference type="Proteomes" id="UP000178168">
    <property type="component" value="Unassembled WGS sequence"/>
</dbReference>
<evidence type="ECO:0000256" key="1">
    <source>
        <dbReference type="SAM" id="SignalP"/>
    </source>
</evidence>
<proteinExistence type="predicted"/>
<organism evidence="2 3">
    <name type="scientific">Candidatus Yonathbacteria bacterium RIFOXYD1_FULL_52_36</name>
    <dbReference type="NCBI Taxonomy" id="1802730"/>
    <lineage>
        <taxon>Bacteria</taxon>
        <taxon>Candidatus Yonathiibacteriota</taxon>
    </lineage>
</organism>
<evidence type="ECO:0000313" key="3">
    <source>
        <dbReference type="Proteomes" id="UP000178168"/>
    </source>
</evidence>
<comment type="caution">
    <text evidence="2">The sequence shown here is derived from an EMBL/GenBank/DDBJ whole genome shotgun (WGS) entry which is preliminary data.</text>
</comment>
<name>A0A1G2SK36_9BACT</name>
<dbReference type="EMBL" id="MHUZ01000024">
    <property type="protein sequence ID" value="OHA85425.1"/>
    <property type="molecule type" value="Genomic_DNA"/>
</dbReference>
<gene>
    <name evidence="2" type="ORF">A2591_03030</name>
</gene>
<keyword evidence="1" id="KW-0732">Signal</keyword>
<dbReference type="STRING" id="1802730.A2591_03030"/>
<dbReference type="AlphaFoldDB" id="A0A1G2SK36"/>
<dbReference type="InterPro" id="IPR035923">
    <property type="entry name" value="TT1751-like_sf"/>
</dbReference>
<accession>A0A1G2SK36</accession>
<feature type="signal peptide" evidence="1">
    <location>
        <begin position="1"/>
        <end position="27"/>
    </location>
</feature>
<dbReference type="SUPFAM" id="SSF103247">
    <property type="entry name" value="TT1751-like"/>
    <property type="match status" value="1"/>
</dbReference>